<dbReference type="HAMAP" id="MF_01306_B">
    <property type="entry name" value="Ribosomal_uS4_B"/>
    <property type="match status" value="1"/>
</dbReference>
<keyword evidence="4 7" id="KW-0689">Ribosomal protein</keyword>
<name>A0A097KK03_9CHLO</name>
<comment type="subunit">
    <text evidence="7">Part of the 30S ribosomal subunit. Contacts protein S5. The interaction surface between S4 and S5 is involved in control of translational fidelity.</text>
</comment>
<evidence type="ECO:0000256" key="2">
    <source>
        <dbReference type="ARBA" id="ARBA00022730"/>
    </source>
</evidence>
<dbReference type="GO" id="GO:0006412">
    <property type="term" value="P:translation"/>
    <property type="evidence" value="ECO:0007669"/>
    <property type="project" value="UniProtKB-UniRule"/>
</dbReference>
<geneLocation type="chloroplast" evidence="11"/>
<evidence type="ECO:0000256" key="6">
    <source>
        <dbReference type="ARBA" id="ARBA00035158"/>
    </source>
</evidence>
<proteinExistence type="inferred from homology"/>
<dbReference type="GO" id="GO:0042274">
    <property type="term" value="P:ribosomal small subunit biogenesis"/>
    <property type="evidence" value="ECO:0007669"/>
    <property type="project" value="TreeGrafter"/>
</dbReference>
<evidence type="ECO:0000313" key="11">
    <source>
        <dbReference type="EMBL" id="AIT93529.1"/>
    </source>
</evidence>
<organism evidence="11">
    <name type="scientific">Prasiolopsis wulf-kochii</name>
    <dbReference type="NCBI Taxonomy" id="3239232"/>
    <lineage>
        <taxon>Eukaryota</taxon>
        <taxon>Viridiplantae</taxon>
        <taxon>Chlorophyta</taxon>
        <taxon>core chlorophytes</taxon>
        <taxon>Trebouxiophyceae</taxon>
        <taxon>Prasiolales</taxon>
        <taxon>Prasiolaceae</taxon>
        <taxon>Prasiolopsis</taxon>
    </lineage>
</organism>
<dbReference type="Pfam" id="PF01479">
    <property type="entry name" value="S4"/>
    <property type="match status" value="1"/>
</dbReference>
<dbReference type="Gene3D" id="1.10.1050.10">
    <property type="entry name" value="Ribosomal Protein S4 Delta 41, Chain A, domain 1"/>
    <property type="match status" value="1"/>
</dbReference>
<dbReference type="InterPro" id="IPR002942">
    <property type="entry name" value="S4_RNA-bd"/>
</dbReference>
<dbReference type="SUPFAM" id="SSF55174">
    <property type="entry name" value="Alpha-L RNA-binding motif"/>
    <property type="match status" value="1"/>
</dbReference>
<dbReference type="Gene3D" id="3.10.290.10">
    <property type="entry name" value="RNA-binding S4 domain"/>
    <property type="match status" value="1"/>
</dbReference>
<accession>A0A097KK03</accession>
<evidence type="ECO:0000256" key="8">
    <source>
        <dbReference type="RuleBase" id="RU003699"/>
    </source>
</evidence>
<dbReference type="PROSITE" id="PS00632">
    <property type="entry name" value="RIBOSOMAL_S4"/>
    <property type="match status" value="1"/>
</dbReference>
<keyword evidence="3 7" id="KW-0694">RNA-binding</keyword>
<dbReference type="CDD" id="cd00165">
    <property type="entry name" value="S4"/>
    <property type="match status" value="1"/>
</dbReference>
<dbReference type="PANTHER" id="PTHR11831:SF4">
    <property type="entry name" value="SMALL RIBOSOMAL SUBUNIT PROTEIN US4M"/>
    <property type="match status" value="1"/>
</dbReference>
<sequence length="203" mass="23308">MSRYRGPKLKITRRLGQQLPGFTKKTSTKQLALNQSKGKKSKLSQYAIRLQEKQKLRFNYGVTESQLIKYVKSAKKIKGATGEILLQLLEMRLDNTIFRFGLTSTIASARQLISHGHILVNNQKITIPGYQCEVKDLISVSKNKNSRNLVENFMRNSNSQLIPSHLSFQKESLDGKINNIINRQSINLQINELLIVEYYSRRV</sequence>
<keyword evidence="11" id="KW-0934">Plastid</keyword>
<dbReference type="Pfam" id="PF00163">
    <property type="entry name" value="Ribosomal_S4"/>
    <property type="match status" value="1"/>
</dbReference>
<dbReference type="PROSITE" id="PS50889">
    <property type="entry name" value="S4"/>
    <property type="match status" value="1"/>
</dbReference>
<dbReference type="SMART" id="SM00363">
    <property type="entry name" value="S4"/>
    <property type="match status" value="1"/>
</dbReference>
<dbReference type="GO" id="GO:0003735">
    <property type="term" value="F:structural constituent of ribosome"/>
    <property type="evidence" value="ECO:0007669"/>
    <property type="project" value="InterPro"/>
</dbReference>
<evidence type="ECO:0000259" key="10">
    <source>
        <dbReference type="SMART" id="SM01390"/>
    </source>
</evidence>
<dbReference type="InterPro" id="IPR001912">
    <property type="entry name" value="Ribosomal_uS4_N"/>
</dbReference>
<dbReference type="NCBIfam" id="TIGR01017">
    <property type="entry name" value="rpsD_bact"/>
    <property type="match status" value="1"/>
</dbReference>
<keyword evidence="11" id="KW-0150">Chloroplast</keyword>
<dbReference type="NCBIfam" id="NF003717">
    <property type="entry name" value="PRK05327.1"/>
    <property type="match status" value="1"/>
</dbReference>
<comment type="similarity">
    <text evidence="1 7 8">Belongs to the universal ribosomal protein uS4 family.</text>
</comment>
<feature type="domain" description="RNA-binding S4" evidence="9">
    <location>
        <begin position="91"/>
        <end position="155"/>
    </location>
</feature>
<evidence type="ECO:0000259" key="9">
    <source>
        <dbReference type="SMART" id="SM00363"/>
    </source>
</evidence>
<protein>
    <recommendedName>
        <fullName evidence="6 7">Small ribosomal subunit protein uS4c</fullName>
    </recommendedName>
</protein>
<dbReference type="SMART" id="SM01390">
    <property type="entry name" value="Ribosomal_S4"/>
    <property type="match status" value="1"/>
</dbReference>
<dbReference type="GO" id="GO:0015935">
    <property type="term" value="C:small ribosomal subunit"/>
    <property type="evidence" value="ECO:0007669"/>
    <property type="project" value="InterPro"/>
</dbReference>
<feature type="domain" description="Small ribosomal subunit protein uS4 N-terminal" evidence="10">
    <location>
        <begin position="3"/>
        <end position="90"/>
    </location>
</feature>
<evidence type="ECO:0000256" key="3">
    <source>
        <dbReference type="ARBA" id="ARBA00022884"/>
    </source>
</evidence>
<evidence type="ECO:0000256" key="4">
    <source>
        <dbReference type="ARBA" id="ARBA00022980"/>
    </source>
</evidence>
<comment type="function">
    <text evidence="7">With S5 and S12 plays an important role in translational accuracy.</text>
</comment>
<keyword evidence="2 7" id="KW-0699">rRNA-binding</keyword>
<reference evidence="11" key="1">
    <citation type="journal article" date="2014" name="BMC Evol. Biol.">
        <title>Chloroplast phylogenomic analysis resolves deep-level relationships within the green algal class Trebouxiophyceae.</title>
        <authorList>
            <person name="Lemieux C."/>
            <person name="Otis C."/>
            <person name="Turmel M."/>
        </authorList>
    </citation>
    <scope>NUCLEOTIDE SEQUENCE</scope>
</reference>
<comment type="function">
    <text evidence="7">One of the primary rRNA binding proteins, it binds directly to 16S rRNA where it nucleates assembly of the body of the 30S subunit.</text>
</comment>
<comment type="subcellular location">
    <subcellularLocation>
        <location evidence="7">Plastid</location>
        <location evidence="7">Chloroplast</location>
    </subcellularLocation>
</comment>
<dbReference type="InterPro" id="IPR005709">
    <property type="entry name" value="Ribosomal_uS4_bac-type"/>
</dbReference>
<dbReference type="EMBL" id="KM462862">
    <property type="protein sequence ID" value="AIT93529.1"/>
    <property type="molecule type" value="Genomic_DNA"/>
</dbReference>
<evidence type="ECO:0000256" key="1">
    <source>
        <dbReference type="ARBA" id="ARBA00007465"/>
    </source>
</evidence>
<dbReference type="GO" id="GO:0019843">
    <property type="term" value="F:rRNA binding"/>
    <property type="evidence" value="ECO:0007669"/>
    <property type="project" value="UniProtKB-UniRule"/>
</dbReference>
<gene>
    <name evidence="7 11" type="primary">rps4</name>
</gene>
<dbReference type="FunFam" id="3.10.290.10:FF:000001">
    <property type="entry name" value="30S ribosomal protein S4"/>
    <property type="match status" value="1"/>
</dbReference>
<dbReference type="PANTHER" id="PTHR11831">
    <property type="entry name" value="30S 40S RIBOSOMAL PROTEIN"/>
    <property type="match status" value="1"/>
</dbReference>
<dbReference type="InterPro" id="IPR036986">
    <property type="entry name" value="S4_RNA-bd_sf"/>
</dbReference>
<dbReference type="InterPro" id="IPR022801">
    <property type="entry name" value="Ribosomal_uS4"/>
</dbReference>
<dbReference type="FunFam" id="1.10.1050.10:FF:000002">
    <property type="entry name" value="30S ribosomal protein S4, chloroplastic"/>
    <property type="match status" value="1"/>
</dbReference>
<dbReference type="InterPro" id="IPR018079">
    <property type="entry name" value="Ribosomal_uS4_CS"/>
</dbReference>
<dbReference type="GO" id="GO:0009507">
    <property type="term" value="C:chloroplast"/>
    <property type="evidence" value="ECO:0007669"/>
    <property type="project" value="UniProtKB-SubCell"/>
</dbReference>
<evidence type="ECO:0000256" key="7">
    <source>
        <dbReference type="HAMAP-Rule" id="MF_01306"/>
    </source>
</evidence>
<keyword evidence="5 7" id="KW-0687">Ribonucleoprotein</keyword>
<evidence type="ECO:0000256" key="5">
    <source>
        <dbReference type="ARBA" id="ARBA00023274"/>
    </source>
</evidence>
<dbReference type="AlphaFoldDB" id="A0A097KK03"/>